<keyword evidence="2" id="KW-1185">Reference proteome</keyword>
<dbReference type="EMBL" id="CABPSH010000004">
    <property type="protein sequence ID" value="VVE04175.1"/>
    <property type="molecule type" value="Genomic_DNA"/>
</dbReference>
<reference evidence="1 2" key="1">
    <citation type="submission" date="2019-08" db="EMBL/GenBank/DDBJ databases">
        <authorList>
            <person name="Peeters C."/>
        </authorList>
    </citation>
    <scope>NUCLEOTIDE SEQUENCE [LARGE SCALE GENOMIC DNA]</scope>
    <source>
        <strain evidence="1 2">LMG 31012</strain>
    </source>
</reference>
<sequence length="145" mass="16103">MLEIAKRGLLRGVIEVGERLVVLLLAVRVAGRDAVTIDVARHEAQRVAHFRRLIGVERPPPVPQLAVAEGRFHLTVNELRHIGLKRSRAEIVGGNQAIDGGIHETPFVSGIVFGFVGRTRRGHSTDKPRHGKTRVLRKSRKLLIK</sequence>
<evidence type="ECO:0000313" key="1">
    <source>
        <dbReference type="EMBL" id="VVE04175.1"/>
    </source>
</evidence>
<dbReference type="AlphaFoldDB" id="A0A5E4UZ06"/>
<dbReference type="Proteomes" id="UP000400981">
    <property type="component" value="Unassembled WGS sequence"/>
</dbReference>
<organism evidence="1 2">
    <name type="scientific">Pandoraea eparura</name>
    <dbReference type="NCBI Taxonomy" id="2508291"/>
    <lineage>
        <taxon>Bacteria</taxon>
        <taxon>Pseudomonadati</taxon>
        <taxon>Pseudomonadota</taxon>
        <taxon>Betaproteobacteria</taxon>
        <taxon>Burkholderiales</taxon>
        <taxon>Burkholderiaceae</taxon>
        <taxon>Pandoraea</taxon>
    </lineage>
</organism>
<accession>A0A5E4UZ06</accession>
<proteinExistence type="predicted"/>
<protein>
    <submittedName>
        <fullName evidence="1">Uncharacterized protein</fullName>
    </submittedName>
</protein>
<name>A0A5E4UZ06_9BURK</name>
<evidence type="ECO:0000313" key="2">
    <source>
        <dbReference type="Proteomes" id="UP000400981"/>
    </source>
</evidence>
<gene>
    <name evidence="1" type="ORF">PEP31012_02278</name>
</gene>